<dbReference type="InterPro" id="IPR029069">
    <property type="entry name" value="HotDog_dom_sf"/>
</dbReference>
<dbReference type="Gene3D" id="3.10.129.10">
    <property type="entry name" value="Hotdog Thioesterase"/>
    <property type="match status" value="1"/>
</dbReference>
<sequence>MAATGLITHKLVLTEHLNHYGYLFGGQLLKWVDEVGWIAAGLDYPGRKFVTVAMDRVEFKRSIKLGSTLRFETLKERMGRTSVTYEIVVFNDNLETGAEEQSFSTRITFVCVDDDGEARSIIDG</sequence>
<name>A0A1S7LFB1_MAGMO</name>
<evidence type="ECO:0000256" key="3">
    <source>
        <dbReference type="PROSITE-ProRule" id="PRU01106"/>
    </source>
</evidence>
<keyword evidence="2 3" id="KW-0378">Hydrolase</keyword>
<dbReference type="GO" id="GO:0006637">
    <property type="term" value="P:acyl-CoA metabolic process"/>
    <property type="evidence" value="ECO:0007669"/>
    <property type="project" value="TreeGrafter"/>
</dbReference>
<evidence type="ECO:0000256" key="1">
    <source>
        <dbReference type="ARBA" id="ARBA00010458"/>
    </source>
</evidence>
<dbReference type="PANTHER" id="PTHR11049">
    <property type="entry name" value="ACYL COENZYME A THIOESTER HYDROLASE"/>
    <property type="match status" value="1"/>
</dbReference>
<feature type="domain" description="HotDog ACOT-type" evidence="4">
    <location>
        <begin position="2"/>
        <end position="115"/>
    </location>
</feature>
<dbReference type="InterPro" id="IPR040170">
    <property type="entry name" value="Cytosol_ACT"/>
</dbReference>
<dbReference type="EMBL" id="LO017727">
    <property type="protein sequence ID" value="CRH05640.1"/>
    <property type="molecule type" value="Genomic_DNA"/>
</dbReference>
<organism evidence="5">
    <name type="scientific">Magnetococcus massalia (strain MO-1)</name>
    <dbReference type="NCBI Taxonomy" id="451514"/>
    <lineage>
        <taxon>Bacteria</taxon>
        <taxon>Pseudomonadati</taxon>
        <taxon>Pseudomonadota</taxon>
        <taxon>Magnetococcia</taxon>
        <taxon>Magnetococcales</taxon>
        <taxon>Magnetococcaceae</taxon>
        <taxon>Magnetococcus</taxon>
    </lineage>
</organism>
<dbReference type="CDD" id="cd03442">
    <property type="entry name" value="BFIT_BACH"/>
    <property type="match status" value="1"/>
</dbReference>
<dbReference type="GO" id="GO:0052816">
    <property type="term" value="F:long-chain fatty acyl-CoA hydrolase activity"/>
    <property type="evidence" value="ECO:0007669"/>
    <property type="project" value="TreeGrafter"/>
</dbReference>
<dbReference type="Pfam" id="PF03061">
    <property type="entry name" value="4HBT"/>
    <property type="match status" value="1"/>
</dbReference>
<dbReference type="InterPro" id="IPR033120">
    <property type="entry name" value="HOTDOG_ACOT"/>
</dbReference>
<dbReference type="GO" id="GO:0005829">
    <property type="term" value="C:cytosol"/>
    <property type="evidence" value="ECO:0007669"/>
    <property type="project" value="TreeGrafter"/>
</dbReference>
<dbReference type="PROSITE" id="PS51770">
    <property type="entry name" value="HOTDOG_ACOT"/>
    <property type="match status" value="1"/>
</dbReference>
<evidence type="ECO:0000259" key="4">
    <source>
        <dbReference type="PROSITE" id="PS51770"/>
    </source>
</evidence>
<protein>
    <submittedName>
        <fullName evidence="5">Putative Cytosolic long-chain acyl-CoA thioester hydrolase family protein</fullName>
        <ecNumber evidence="5">3.1.2.-</ecNumber>
    </submittedName>
</protein>
<gene>
    <name evidence="5" type="ORF">MAGMO_1450</name>
</gene>
<dbReference type="PANTHER" id="PTHR11049:SF31">
    <property type="entry name" value="HOTDOG ACOT-TYPE DOMAIN-CONTAINING PROTEIN"/>
    <property type="match status" value="1"/>
</dbReference>
<evidence type="ECO:0000256" key="2">
    <source>
        <dbReference type="ARBA" id="ARBA00022801"/>
    </source>
</evidence>
<dbReference type="EC" id="3.1.2.-" evidence="5"/>
<reference evidence="5" key="1">
    <citation type="submission" date="2015-04" db="EMBL/GenBank/DDBJ databases">
        <authorList>
            <person name="Syromyatnikov M.Y."/>
            <person name="Popov V.N."/>
        </authorList>
    </citation>
    <scope>NUCLEOTIDE SEQUENCE</scope>
    <source>
        <strain evidence="5">MO-1</strain>
    </source>
</reference>
<dbReference type="GO" id="GO:0009062">
    <property type="term" value="P:fatty acid catabolic process"/>
    <property type="evidence" value="ECO:0007669"/>
    <property type="project" value="TreeGrafter"/>
</dbReference>
<dbReference type="SUPFAM" id="SSF54637">
    <property type="entry name" value="Thioesterase/thiol ester dehydrase-isomerase"/>
    <property type="match status" value="1"/>
</dbReference>
<comment type="similarity">
    <text evidence="1">Belongs to the acyl coenzyme A hydrolase family.</text>
</comment>
<accession>A0A1S7LFB1</accession>
<dbReference type="AlphaFoldDB" id="A0A1S7LFB1"/>
<proteinExistence type="inferred from homology"/>
<dbReference type="InterPro" id="IPR006683">
    <property type="entry name" value="Thioestr_dom"/>
</dbReference>
<evidence type="ECO:0000313" key="5">
    <source>
        <dbReference type="EMBL" id="CRH05640.1"/>
    </source>
</evidence>